<dbReference type="Gene3D" id="3.30.70.141">
    <property type="entry name" value="Nucleoside diphosphate kinase-like domain"/>
    <property type="match status" value="1"/>
</dbReference>
<keyword evidence="4 10" id="KW-0547">Nucleotide-binding</keyword>
<feature type="binding site" evidence="8">
    <location>
        <position position="110"/>
    </location>
    <ligand>
        <name>ATP</name>
        <dbReference type="ChEBI" id="CHEBI:30616"/>
    </ligand>
</feature>
<keyword evidence="7" id="KW-0460">Magnesium</keyword>
<feature type="domain" description="Nucleoside diphosphate kinase-like" evidence="11">
    <location>
        <begin position="5"/>
        <end position="146"/>
    </location>
</feature>
<evidence type="ECO:0000259" key="11">
    <source>
        <dbReference type="SMART" id="SM00562"/>
    </source>
</evidence>
<keyword evidence="6 10" id="KW-0067">ATP-binding</keyword>
<feature type="binding site" evidence="8">
    <location>
        <position position="13"/>
    </location>
    <ligand>
        <name>ATP</name>
        <dbReference type="ChEBI" id="CHEBI:30616"/>
    </ligand>
</feature>
<dbReference type="InterPro" id="IPR037994">
    <property type="entry name" value="NDPk6"/>
</dbReference>
<evidence type="ECO:0000256" key="4">
    <source>
        <dbReference type="ARBA" id="ARBA00022741"/>
    </source>
</evidence>
<comment type="similarity">
    <text evidence="8 9">Belongs to the NDK family.</text>
</comment>
<feature type="active site" description="Pros-phosphohistidine intermediate" evidence="8">
    <location>
        <position position="123"/>
    </location>
</feature>
<dbReference type="InterPro" id="IPR001564">
    <property type="entry name" value="Nucleoside_diP_kinase"/>
</dbReference>
<dbReference type="EMBL" id="LR787064">
    <property type="protein sequence ID" value="CAB3262926.1"/>
    <property type="molecule type" value="mRNA"/>
</dbReference>
<evidence type="ECO:0000256" key="10">
    <source>
        <dbReference type="RuleBase" id="RU004013"/>
    </source>
</evidence>
<protein>
    <recommendedName>
        <fullName evidence="10">Nucleoside diphosphate kinase</fullName>
        <ecNumber evidence="10">2.7.4.6</ecNumber>
    </recommendedName>
</protein>
<keyword evidence="2 10" id="KW-0808">Transferase</keyword>
<reference evidence="12" key="1">
    <citation type="submission" date="2020-04" db="EMBL/GenBank/DDBJ databases">
        <authorList>
            <person name="Neveu A P."/>
        </authorList>
    </citation>
    <scope>NUCLEOTIDE SEQUENCE</scope>
    <source>
        <tissue evidence="12">Whole embryo</tissue>
    </source>
</reference>
<evidence type="ECO:0000256" key="8">
    <source>
        <dbReference type="PROSITE-ProRule" id="PRU00706"/>
    </source>
</evidence>
<comment type="catalytic activity">
    <reaction evidence="10">
        <text>a 2'-deoxyribonucleoside 5'-diphosphate + ATP = a 2'-deoxyribonucleoside 5'-triphosphate + ADP</text>
        <dbReference type="Rhea" id="RHEA:44640"/>
        <dbReference type="ChEBI" id="CHEBI:30616"/>
        <dbReference type="ChEBI" id="CHEBI:61560"/>
        <dbReference type="ChEBI" id="CHEBI:73316"/>
        <dbReference type="ChEBI" id="CHEBI:456216"/>
        <dbReference type="EC" id="2.7.4.6"/>
    </reaction>
</comment>
<dbReference type="PROSITE" id="PS51374">
    <property type="entry name" value="NDPK_LIKE"/>
    <property type="match status" value="1"/>
</dbReference>
<feature type="binding site" evidence="8">
    <location>
        <position position="90"/>
    </location>
    <ligand>
        <name>ATP</name>
        <dbReference type="ChEBI" id="CHEBI:30616"/>
    </ligand>
</feature>
<organism evidence="12">
    <name type="scientific">Phallusia mammillata</name>
    <dbReference type="NCBI Taxonomy" id="59560"/>
    <lineage>
        <taxon>Eukaryota</taxon>
        <taxon>Metazoa</taxon>
        <taxon>Chordata</taxon>
        <taxon>Tunicata</taxon>
        <taxon>Ascidiacea</taxon>
        <taxon>Phlebobranchia</taxon>
        <taxon>Ascidiidae</taxon>
        <taxon>Phallusia</taxon>
    </lineage>
</organism>
<keyword evidence="3" id="KW-0479">Metal-binding</keyword>
<dbReference type="GO" id="GO:0006241">
    <property type="term" value="P:CTP biosynthetic process"/>
    <property type="evidence" value="ECO:0007669"/>
    <property type="project" value="InterPro"/>
</dbReference>
<feature type="binding site" evidence="8">
    <location>
        <position position="96"/>
    </location>
    <ligand>
        <name>ATP</name>
        <dbReference type="ChEBI" id="CHEBI:30616"/>
    </ligand>
</feature>
<accession>A0A6F9DIY5</accession>
<dbReference type="EC" id="2.7.4.6" evidence="10"/>
<dbReference type="CDD" id="cd02440">
    <property type="entry name" value="AdoMet_MTases"/>
    <property type="match status" value="1"/>
</dbReference>
<dbReference type="GO" id="GO:0005524">
    <property type="term" value="F:ATP binding"/>
    <property type="evidence" value="ECO:0007669"/>
    <property type="project" value="UniProtKB-KW"/>
</dbReference>
<sequence length="384" mass="43890">MKSKLQLTVGLLKPDIAGNPTIVSLIEQEILKKKFYILKRKVVRWQKRDSEMFYKQHKENFFYRRLVDCMTSGPIIALLLAKENGITDWRKLMGPTKVYKSQFTDPNTIRGRFGLTDTRNTVHGSDSVQSAAEETSFFFPDFNANKWLEQLDLGEEPIFDPTSSHHIFGDQHNNDYQSSDAAKNLMMNLGMKEAWSNFYNSSDESREWFVSYKDIKDHLDNIIHHNSCQNALDIGCGTSSLGPTLAEKHSDLSVYCLDASIECLVKLSTQFPQCTYVVCDICNQLPFATCSIDMVIDKGTSEAILRHCDGKKQFGMLMKEVFRVLKPNGIFVQITTEPPEVRLDDLRCSETQINVSFTEIGTESNSLKVYMYFVKKHNSEETDT</sequence>
<dbReference type="GO" id="GO:0046872">
    <property type="term" value="F:metal ion binding"/>
    <property type="evidence" value="ECO:0007669"/>
    <property type="project" value="UniProtKB-KW"/>
</dbReference>
<feature type="binding site" evidence="8">
    <location>
        <position position="120"/>
    </location>
    <ligand>
        <name>ATP</name>
        <dbReference type="ChEBI" id="CHEBI:30616"/>
    </ligand>
</feature>
<evidence type="ECO:0000256" key="3">
    <source>
        <dbReference type="ARBA" id="ARBA00022723"/>
    </source>
</evidence>
<evidence type="ECO:0000256" key="6">
    <source>
        <dbReference type="ARBA" id="ARBA00022840"/>
    </source>
</evidence>
<dbReference type="PANTHER" id="PTHR46956:SF1">
    <property type="entry name" value="NUCLEOSIDE DIPHOSPHATE KINASE 6"/>
    <property type="match status" value="1"/>
</dbReference>
<feature type="binding site" evidence="8">
    <location>
        <position position="62"/>
    </location>
    <ligand>
        <name>ATP</name>
        <dbReference type="ChEBI" id="CHEBI:30616"/>
    </ligand>
</feature>
<gene>
    <name evidence="12" type="primary">LOC100185269</name>
</gene>
<evidence type="ECO:0000256" key="2">
    <source>
        <dbReference type="ARBA" id="ARBA00022679"/>
    </source>
</evidence>
<comment type="cofactor">
    <cofactor evidence="1">
        <name>Mg(2+)</name>
        <dbReference type="ChEBI" id="CHEBI:18420"/>
    </cofactor>
</comment>
<dbReference type="InterPro" id="IPR023005">
    <property type="entry name" value="Nucleoside_diP_kinase_AS"/>
</dbReference>
<dbReference type="Gene3D" id="3.40.50.150">
    <property type="entry name" value="Vaccinia Virus protein VP39"/>
    <property type="match status" value="1"/>
</dbReference>
<dbReference type="InterPro" id="IPR036850">
    <property type="entry name" value="NDK-like_dom_sf"/>
</dbReference>
<proteinExistence type="evidence at transcript level"/>
<dbReference type="GO" id="GO:0006183">
    <property type="term" value="P:GTP biosynthetic process"/>
    <property type="evidence" value="ECO:0007669"/>
    <property type="project" value="InterPro"/>
</dbReference>
<evidence type="ECO:0000313" key="12">
    <source>
        <dbReference type="EMBL" id="CAB3262926.1"/>
    </source>
</evidence>
<dbReference type="AlphaFoldDB" id="A0A6F9DIY5"/>
<dbReference type="PROSITE" id="PS00469">
    <property type="entry name" value="NDPK"/>
    <property type="match status" value="1"/>
</dbReference>
<evidence type="ECO:0000256" key="1">
    <source>
        <dbReference type="ARBA" id="ARBA00001946"/>
    </source>
</evidence>
<dbReference type="InterPro" id="IPR029063">
    <property type="entry name" value="SAM-dependent_MTases_sf"/>
</dbReference>
<keyword evidence="5 10" id="KW-0418">Kinase</keyword>
<dbReference type="InterPro" id="IPR034907">
    <property type="entry name" value="NDK-like_dom"/>
</dbReference>
<dbReference type="PRINTS" id="PR01243">
    <property type="entry name" value="NUCDPKINASE"/>
</dbReference>
<dbReference type="Pfam" id="PF13649">
    <property type="entry name" value="Methyltransf_25"/>
    <property type="match status" value="1"/>
</dbReference>
<dbReference type="GO" id="GO:0006228">
    <property type="term" value="P:UTP biosynthetic process"/>
    <property type="evidence" value="ECO:0007669"/>
    <property type="project" value="InterPro"/>
</dbReference>
<evidence type="ECO:0000256" key="5">
    <source>
        <dbReference type="ARBA" id="ARBA00022777"/>
    </source>
</evidence>
<evidence type="ECO:0000256" key="7">
    <source>
        <dbReference type="ARBA" id="ARBA00022842"/>
    </source>
</evidence>
<dbReference type="SUPFAM" id="SSF53335">
    <property type="entry name" value="S-adenosyl-L-methionine-dependent methyltransferases"/>
    <property type="match status" value="1"/>
</dbReference>
<dbReference type="SUPFAM" id="SSF54919">
    <property type="entry name" value="Nucleoside diphosphate kinase, NDK"/>
    <property type="match status" value="1"/>
</dbReference>
<dbReference type="InterPro" id="IPR041698">
    <property type="entry name" value="Methyltransf_25"/>
</dbReference>
<dbReference type="GO" id="GO:0004550">
    <property type="term" value="F:nucleoside diphosphate kinase activity"/>
    <property type="evidence" value="ECO:0007669"/>
    <property type="project" value="UniProtKB-EC"/>
</dbReference>
<dbReference type="SMART" id="SM00562">
    <property type="entry name" value="NDK"/>
    <property type="match status" value="1"/>
</dbReference>
<dbReference type="PANTHER" id="PTHR46956">
    <property type="entry name" value="NUCLEOSIDE DIPHOSPHATE KINASE 6"/>
    <property type="match status" value="1"/>
</dbReference>
<name>A0A6F9DIY5_9ASCI</name>
<dbReference type="Pfam" id="PF00334">
    <property type="entry name" value="NDK"/>
    <property type="match status" value="1"/>
</dbReference>
<evidence type="ECO:0000256" key="9">
    <source>
        <dbReference type="RuleBase" id="RU004011"/>
    </source>
</evidence>